<dbReference type="AlphaFoldDB" id="A0A923LL21"/>
<protein>
    <submittedName>
        <fullName evidence="2">AAA family ATPase</fullName>
    </submittedName>
</protein>
<name>A0A923LL21_9FIRM</name>
<feature type="domain" description="AAA-ATPase-like" evidence="1">
    <location>
        <begin position="2"/>
        <end position="223"/>
    </location>
</feature>
<evidence type="ECO:0000313" key="2">
    <source>
        <dbReference type="EMBL" id="MBC5712799.1"/>
    </source>
</evidence>
<dbReference type="PANTHER" id="PTHR34825:SF1">
    <property type="entry name" value="AAA-ATPASE-LIKE DOMAIN-CONTAINING PROTEIN"/>
    <property type="match status" value="1"/>
</dbReference>
<dbReference type="Proteomes" id="UP000606720">
    <property type="component" value="Unassembled WGS sequence"/>
</dbReference>
<gene>
    <name evidence="2" type="ORF">H8S17_01010</name>
</gene>
<evidence type="ECO:0000259" key="1">
    <source>
        <dbReference type="Pfam" id="PF09820"/>
    </source>
</evidence>
<dbReference type="InterPro" id="IPR012547">
    <property type="entry name" value="PDDEXK_9"/>
</dbReference>
<sequence length="551" mass="65098">MLDKNYYYADKTLLIKELIDAGTKVTLFMRPRRFGKTLTLNMLKTFFECEWDRNGNRIDNSRYFKGKAIDRTDASYMEYQGKYPVIHLSLKSAKQPDFEMAYRSLLDEIAKEYERHRYVLTGEALSESNKKRYQLLMDQQGEAVDNAKALEFLSECLSVYHGERTIILIDEYDVPLENAYFCGFYTKMIDFIRSLFESALKTNDHLEFAVITGCLRISKESIFTGLNNLKIVSVLNKDYAEYFGFTETETKEILYAYGIEEKFHEVKKWYNGYLFGQTNVYNPWSVINYVETAVLDPEAFPKPYWSNTSSNHIVRELVERSTAEVKQEIEELIKGGSIERPVHEDITYEDIYKNQDNLWNFLFFTGYLKAEEQRFEIDTIYLKMSIPNEEIRYIYRNTIQEWFREQIEHADKEPLYQALLTGNCEKMAAILRRQLMESISYYDNLESFYHGYLLGLLSNIPDYIVRSNKEAGNGRPDIQIVPFELDQAAYIIEIKKTDRYEQMEEKCKNAIEQIKRQQYGEKLKIEGYQTIYGYGICFCKKNCMIKMMKID</sequence>
<keyword evidence="3" id="KW-1185">Reference proteome</keyword>
<dbReference type="SUPFAM" id="SSF52540">
    <property type="entry name" value="P-loop containing nucleoside triphosphate hydrolases"/>
    <property type="match status" value="1"/>
</dbReference>
<dbReference type="InterPro" id="IPR027417">
    <property type="entry name" value="P-loop_NTPase"/>
</dbReference>
<dbReference type="PANTHER" id="PTHR34825">
    <property type="entry name" value="CONSERVED PROTEIN, WITH A WEAK D-GALACTARATE DEHYDRATASE/ALTRONATE HYDROLASE DOMAIN"/>
    <property type="match status" value="1"/>
</dbReference>
<dbReference type="InterPro" id="IPR018631">
    <property type="entry name" value="AAA-ATPase-like_dom"/>
</dbReference>
<evidence type="ECO:0000313" key="3">
    <source>
        <dbReference type="Proteomes" id="UP000606720"/>
    </source>
</evidence>
<dbReference type="EMBL" id="JACOPH010000001">
    <property type="protein sequence ID" value="MBC5712799.1"/>
    <property type="molecule type" value="Genomic_DNA"/>
</dbReference>
<dbReference type="Pfam" id="PF09820">
    <property type="entry name" value="AAA-ATPase_like"/>
    <property type="match status" value="1"/>
</dbReference>
<organism evidence="2 3">
    <name type="scientific">Roseburia zhanii</name>
    <dbReference type="NCBI Taxonomy" id="2763064"/>
    <lineage>
        <taxon>Bacteria</taxon>
        <taxon>Bacillati</taxon>
        <taxon>Bacillota</taxon>
        <taxon>Clostridia</taxon>
        <taxon>Lachnospirales</taxon>
        <taxon>Lachnospiraceae</taxon>
        <taxon>Roseburia</taxon>
    </lineage>
</organism>
<dbReference type="Pfam" id="PF08011">
    <property type="entry name" value="PDDEXK_9"/>
    <property type="match status" value="1"/>
</dbReference>
<proteinExistence type="predicted"/>
<comment type="caution">
    <text evidence="2">The sequence shown here is derived from an EMBL/GenBank/DDBJ whole genome shotgun (WGS) entry which is preliminary data.</text>
</comment>
<reference evidence="2" key="1">
    <citation type="submission" date="2020-08" db="EMBL/GenBank/DDBJ databases">
        <title>Genome public.</title>
        <authorList>
            <person name="Liu C."/>
            <person name="Sun Q."/>
        </authorList>
    </citation>
    <scope>NUCLEOTIDE SEQUENCE</scope>
    <source>
        <strain evidence="2">BX1005</strain>
    </source>
</reference>
<accession>A0A923LL21</accession>